<name>A0A6A4VKF3_AMPAM</name>
<dbReference type="PANTHER" id="PTHR11188">
    <property type="entry name" value="ARRESTIN DOMAIN CONTAINING PROTEIN"/>
    <property type="match status" value="1"/>
</dbReference>
<evidence type="ECO:0000313" key="4">
    <source>
        <dbReference type="Proteomes" id="UP000440578"/>
    </source>
</evidence>
<dbReference type="GO" id="GO:0015031">
    <property type="term" value="P:protein transport"/>
    <property type="evidence" value="ECO:0007669"/>
    <property type="project" value="TreeGrafter"/>
</dbReference>
<dbReference type="Pfam" id="PF00339">
    <property type="entry name" value="Arrestin_N"/>
    <property type="match status" value="1"/>
</dbReference>
<dbReference type="InterPro" id="IPR014752">
    <property type="entry name" value="Arrestin-like_C"/>
</dbReference>
<accession>A0A6A4VKF3</accession>
<evidence type="ECO:0000259" key="2">
    <source>
        <dbReference type="SMART" id="SM01017"/>
    </source>
</evidence>
<dbReference type="AlphaFoldDB" id="A0A6A4VKF3"/>
<reference evidence="3 4" key="1">
    <citation type="submission" date="2019-07" db="EMBL/GenBank/DDBJ databases">
        <title>Draft genome assembly of a fouling barnacle, Amphibalanus amphitrite (Darwin, 1854): The first reference genome for Thecostraca.</title>
        <authorList>
            <person name="Kim W."/>
        </authorList>
    </citation>
    <scope>NUCLEOTIDE SEQUENCE [LARGE SCALE GENOMIC DNA]</scope>
    <source>
        <strain evidence="3">SNU_AA5</strain>
        <tissue evidence="3">Soma without cirri and trophi</tissue>
    </source>
</reference>
<organism evidence="3 4">
    <name type="scientific">Amphibalanus amphitrite</name>
    <name type="common">Striped barnacle</name>
    <name type="synonym">Balanus amphitrite</name>
    <dbReference type="NCBI Taxonomy" id="1232801"/>
    <lineage>
        <taxon>Eukaryota</taxon>
        <taxon>Metazoa</taxon>
        <taxon>Ecdysozoa</taxon>
        <taxon>Arthropoda</taxon>
        <taxon>Crustacea</taxon>
        <taxon>Multicrustacea</taxon>
        <taxon>Cirripedia</taxon>
        <taxon>Thoracica</taxon>
        <taxon>Thoracicalcarea</taxon>
        <taxon>Balanomorpha</taxon>
        <taxon>Balanoidea</taxon>
        <taxon>Balanidae</taxon>
        <taxon>Amphibalaninae</taxon>
        <taxon>Amphibalanus</taxon>
    </lineage>
</organism>
<dbReference type="PANTHER" id="PTHR11188:SF17">
    <property type="entry name" value="FI21816P1"/>
    <property type="match status" value="1"/>
</dbReference>
<dbReference type="Gene3D" id="2.60.40.640">
    <property type="match status" value="2"/>
</dbReference>
<dbReference type="Proteomes" id="UP000440578">
    <property type="component" value="Unassembled WGS sequence"/>
</dbReference>
<dbReference type="GO" id="GO:0005737">
    <property type="term" value="C:cytoplasm"/>
    <property type="evidence" value="ECO:0007669"/>
    <property type="project" value="TreeGrafter"/>
</dbReference>
<protein>
    <submittedName>
        <fullName evidence="3">Arrestin domain-containing protein 17</fullName>
    </submittedName>
</protein>
<dbReference type="Pfam" id="PF02752">
    <property type="entry name" value="Arrestin_C"/>
    <property type="match status" value="1"/>
</dbReference>
<feature type="domain" description="Arrestin C-terminal-like" evidence="2">
    <location>
        <begin position="147"/>
        <end position="278"/>
    </location>
</feature>
<dbReference type="OrthoDB" id="2333384at2759"/>
<comment type="similarity">
    <text evidence="1">Belongs to the arrestin family.</text>
</comment>
<sequence>MPRKLLKFLILFDNPTLLYFPGQFVSGRVLVELEDETAVQGVFFHVVGEGTVKVSDRQNQRHIDKENYIDFKMRLLGEPGQAPVLLSAGIHSFPFKLGLPLGLPSTFLGKHGWVQFFCKAAIKENGGLVHKNQQVFIVMNPIDLNVEPPVLACRVRLDRGGYVPGETIGVWATIDNQSRVTIKKTAACLSETIHYLSRSKVVNTERRELVRITRGKIRPGEVDDWKNEQLFIPPLPPTNLRGCHLIKIQYDVFFIIKPDNLEKEIKLQLPIMIASYPYRNPDGTLRRKRGAEYPASLPVFRPWLDMKRKVVT</sequence>
<evidence type="ECO:0000313" key="3">
    <source>
        <dbReference type="EMBL" id="KAF0294535.1"/>
    </source>
</evidence>
<dbReference type="SMART" id="SM01017">
    <property type="entry name" value="Arrestin_C"/>
    <property type="match status" value="1"/>
</dbReference>
<keyword evidence="4" id="KW-1185">Reference proteome</keyword>
<dbReference type="InterPro" id="IPR050357">
    <property type="entry name" value="Arrestin_domain-protein"/>
</dbReference>
<dbReference type="EMBL" id="VIIS01001681">
    <property type="protein sequence ID" value="KAF0294535.1"/>
    <property type="molecule type" value="Genomic_DNA"/>
</dbReference>
<gene>
    <name evidence="3" type="primary">arrd-17_0</name>
    <name evidence="3" type="ORF">FJT64_007814</name>
</gene>
<comment type="caution">
    <text evidence="3">The sequence shown here is derived from an EMBL/GenBank/DDBJ whole genome shotgun (WGS) entry which is preliminary data.</text>
</comment>
<dbReference type="InterPro" id="IPR011021">
    <property type="entry name" value="Arrestin-like_N"/>
</dbReference>
<dbReference type="InterPro" id="IPR014756">
    <property type="entry name" value="Ig_E-set"/>
</dbReference>
<proteinExistence type="inferred from homology"/>
<dbReference type="SUPFAM" id="SSF81296">
    <property type="entry name" value="E set domains"/>
    <property type="match status" value="2"/>
</dbReference>
<evidence type="ECO:0000256" key="1">
    <source>
        <dbReference type="ARBA" id="ARBA00005298"/>
    </source>
</evidence>
<dbReference type="InterPro" id="IPR011022">
    <property type="entry name" value="Arrestin_C-like"/>
</dbReference>